<sequence>MRPLGHTVISAFLAVLVVSCDPNTNEPLPPDGLPGEWKMVSSTGLITYLSQDPAEASRFIDTRMIEPSNYRISFHENPQEITSLGATTLERTRRNSGERDTLISAGAISGKVSWELAGSTLTLTDEQGYRQESTVITLNEGELAIAYDVVDSFYMPYFLTRSQATQIYERR</sequence>
<evidence type="ECO:0000313" key="2">
    <source>
        <dbReference type="EMBL" id="PPK85903.1"/>
    </source>
</evidence>
<name>A0A2S6I415_9BACT</name>
<gene>
    <name evidence="2" type="ORF">CLV84_2815</name>
</gene>
<evidence type="ECO:0000259" key="1">
    <source>
        <dbReference type="Pfam" id="PF13648"/>
    </source>
</evidence>
<dbReference type="OrthoDB" id="9824087at2"/>
<dbReference type="AlphaFoldDB" id="A0A2S6I415"/>
<dbReference type="RefSeq" id="WP_146088814.1">
    <property type="nucleotide sequence ID" value="NZ_PTJC01000006.1"/>
</dbReference>
<dbReference type="PROSITE" id="PS51257">
    <property type="entry name" value="PROKAR_LIPOPROTEIN"/>
    <property type="match status" value="1"/>
</dbReference>
<dbReference type="EMBL" id="PTJC01000006">
    <property type="protein sequence ID" value="PPK85903.1"/>
    <property type="molecule type" value="Genomic_DNA"/>
</dbReference>
<proteinExistence type="predicted"/>
<evidence type="ECO:0000313" key="3">
    <source>
        <dbReference type="Proteomes" id="UP000237662"/>
    </source>
</evidence>
<dbReference type="Pfam" id="PF13648">
    <property type="entry name" value="Lipocalin_4"/>
    <property type="match status" value="1"/>
</dbReference>
<keyword evidence="3" id="KW-1185">Reference proteome</keyword>
<reference evidence="2 3" key="1">
    <citation type="submission" date="2018-02" db="EMBL/GenBank/DDBJ databases">
        <title>Genomic Encyclopedia of Archaeal and Bacterial Type Strains, Phase II (KMG-II): from individual species to whole genera.</title>
        <authorList>
            <person name="Goeker M."/>
        </authorList>
    </citation>
    <scope>NUCLEOTIDE SEQUENCE [LARGE SCALE GENOMIC DNA]</scope>
    <source>
        <strain evidence="2 3">DSM 29526</strain>
    </source>
</reference>
<dbReference type="InterPro" id="IPR024311">
    <property type="entry name" value="Lipocalin-like"/>
</dbReference>
<dbReference type="Proteomes" id="UP000237662">
    <property type="component" value="Unassembled WGS sequence"/>
</dbReference>
<protein>
    <recommendedName>
        <fullName evidence="1">Lipocalin-like domain-containing protein</fullName>
    </recommendedName>
</protein>
<organism evidence="2 3">
    <name type="scientific">Neolewinella xylanilytica</name>
    <dbReference type="NCBI Taxonomy" id="1514080"/>
    <lineage>
        <taxon>Bacteria</taxon>
        <taxon>Pseudomonadati</taxon>
        <taxon>Bacteroidota</taxon>
        <taxon>Saprospiria</taxon>
        <taxon>Saprospirales</taxon>
        <taxon>Lewinellaceae</taxon>
        <taxon>Neolewinella</taxon>
    </lineage>
</organism>
<feature type="domain" description="Lipocalin-like" evidence="1">
    <location>
        <begin position="35"/>
        <end position="143"/>
    </location>
</feature>
<comment type="caution">
    <text evidence="2">The sequence shown here is derived from an EMBL/GenBank/DDBJ whole genome shotgun (WGS) entry which is preliminary data.</text>
</comment>
<accession>A0A2S6I415</accession>